<keyword evidence="2 4" id="KW-0808">Transferase</keyword>
<dbReference type="PROSITE" id="PS00445">
    <property type="entry name" value="FGGY_KINASES_2"/>
    <property type="match status" value="1"/>
</dbReference>
<keyword evidence="3 4" id="KW-0418">Kinase</keyword>
<evidence type="ECO:0000256" key="2">
    <source>
        <dbReference type="ARBA" id="ARBA00022679"/>
    </source>
</evidence>
<evidence type="ECO:0000256" key="4">
    <source>
        <dbReference type="RuleBase" id="RU003733"/>
    </source>
</evidence>
<organism evidence="7">
    <name type="scientific">Caldilinea aerophila</name>
    <dbReference type="NCBI Taxonomy" id="133453"/>
    <lineage>
        <taxon>Bacteria</taxon>
        <taxon>Bacillati</taxon>
        <taxon>Chloroflexota</taxon>
        <taxon>Caldilineae</taxon>
        <taxon>Caldilineales</taxon>
        <taxon>Caldilineaceae</taxon>
        <taxon>Caldilinea</taxon>
    </lineage>
</organism>
<protein>
    <submittedName>
        <fullName evidence="7">Carbohydrate kinase</fullName>
    </submittedName>
</protein>
<dbReference type="AlphaFoldDB" id="A0A7C1FIY7"/>
<dbReference type="GO" id="GO:0016301">
    <property type="term" value="F:kinase activity"/>
    <property type="evidence" value="ECO:0007669"/>
    <property type="project" value="UniProtKB-KW"/>
</dbReference>
<evidence type="ECO:0000256" key="3">
    <source>
        <dbReference type="ARBA" id="ARBA00022777"/>
    </source>
</evidence>
<dbReference type="InterPro" id="IPR018484">
    <property type="entry name" value="FGGY_N"/>
</dbReference>
<proteinExistence type="inferred from homology"/>
<sequence>MSDYLLGIDYGTGGAKACIIDTQGQVLGFGFKEYPFFHDKPGWSEHDPVLYWSIACELIHACLAQARIDPKEIRGVAVSSALPSMVMVDRQHNPIHRAYNLMDRRAVEEVRWLKEHVGEERILKLTGNRLEDHPTLVNLLWEKQNRPDSYARIWKALTIDGFITLKLTGKPVVNYGAAAFYGVAYDLLGERFDDALLAEIGIDPAILPPLARCEAIIGEVTSEAASATGLAAGTPVAAGQVDFNASCIAAGITAEGDIMSNLGTVGNFGVVHKSREFIFSEIGLSMINLAFTIDSANTYITIPSTTTGGQSIRYLRDQFSQYEVEVERVLGTSSYDLLNLQAEKVPPGSDGLIILPYLMGERTPIWDTQARGVVFGLSLNHTKGHLVRAMMEAVAYALYDSYQLILKSGLPINYPLVLNEGGAVSKLWRQIITDVFNTPTVLVKRRTGAPYGDAILAGVATGVFQDFGVAKQWAEYVARMEPNAEYHARYLEYFGLYKQIYAHVKGDFVELARIRERCQG</sequence>
<evidence type="ECO:0000259" key="6">
    <source>
        <dbReference type="Pfam" id="PF02782"/>
    </source>
</evidence>
<dbReference type="Pfam" id="PF00370">
    <property type="entry name" value="FGGY_N"/>
    <property type="match status" value="1"/>
</dbReference>
<feature type="domain" description="Carbohydrate kinase FGGY N-terminal" evidence="5">
    <location>
        <begin position="4"/>
        <end position="247"/>
    </location>
</feature>
<dbReference type="InterPro" id="IPR000577">
    <property type="entry name" value="Carb_kinase_FGGY"/>
</dbReference>
<evidence type="ECO:0000259" key="5">
    <source>
        <dbReference type="Pfam" id="PF00370"/>
    </source>
</evidence>
<dbReference type="CDD" id="cd07804">
    <property type="entry name" value="ASKHA_NBD_FGGY_RrXK-like"/>
    <property type="match status" value="1"/>
</dbReference>
<dbReference type="InterPro" id="IPR018485">
    <property type="entry name" value="FGGY_C"/>
</dbReference>
<accession>A0A7C1FIY7</accession>
<dbReference type="EMBL" id="DSMG01000099">
    <property type="protein sequence ID" value="HDX31774.1"/>
    <property type="molecule type" value="Genomic_DNA"/>
</dbReference>
<dbReference type="PIRSF" id="PIRSF000538">
    <property type="entry name" value="GlpK"/>
    <property type="match status" value="1"/>
</dbReference>
<dbReference type="InterPro" id="IPR018483">
    <property type="entry name" value="Carb_kinase_FGGY_CS"/>
</dbReference>
<name>A0A7C1FIY7_9CHLR</name>
<comment type="similarity">
    <text evidence="1 4">Belongs to the FGGY kinase family.</text>
</comment>
<dbReference type="SUPFAM" id="SSF53067">
    <property type="entry name" value="Actin-like ATPase domain"/>
    <property type="match status" value="2"/>
</dbReference>
<dbReference type="Gene3D" id="3.30.420.40">
    <property type="match status" value="2"/>
</dbReference>
<dbReference type="GO" id="GO:0016773">
    <property type="term" value="F:phosphotransferase activity, alcohol group as acceptor"/>
    <property type="evidence" value="ECO:0007669"/>
    <property type="project" value="InterPro"/>
</dbReference>
<dbReference type="PANTHER" id="PTHR43095:SF5">
    <property type="entry name" value="XYLULOSE KINASE"/>
    <property type="match status" value="1"/>
</dbReference>
<dbReference type="Pfam" id="PF02782">
    <property type="entry name" value="FGGY_C"/>
    <property type="match status" value="1"/>
</dbReference>
<evidence type="ECO:0000256" key="1">
    <source>
        <dbReference type="ARBA" id="ARBA00009156"/>
    </source>
</evidence>
<dbReference type="PANTHER" id="PTHR43095">
    <property type="entry name" value="SUGAR KINASE"/>
    <property type="match status" value="1"/>
</dbReference>
<dbReference type="InterPro" id="IPR050406">
    <property type="entry name" value="FGGY_Carb_Kinase"/>
</dbReference>
<dbReference type="InterPro" id="IPR043129">
    <property type="entry name" value="ATPase_NBD"/>
</dbReference>
<dbReference type="GO" id="GO:0005975">
    <property type="term" value="P:carbohydrate metabolic process"/>
    <property type="evidence" value="ECO:0007669"/>
    <property type="project" value="InterPro"/>
</dbReference>
<comment type="caution">
    <text evidence="7">The sequence shown here is derived from an EMBL/GenBank/DDBJ whole genome shotgun (WGS) entry which is preliminary data.</text>
</comment>
<gene>
    <name evidence="7" type="ORF">ENQ20_09825</name>
</gene>
<feature type="domain" description="Carbohydrate kinase FGGY C-terminal" evidence="6">
    <location>
        <begin position="309"/>
        <end position="460"/>
    </location>
</feature>
<reference evidence="7" key="1">
    <citation type="journal article" date="2020" name="mSystems">
        <title>Genome- and Community-Level Interaction Insights into Carbon Utilization and Element Cycling Functions of Hydrothermarchaeota in Hydrothermal Sediment.</title>
        <authorList>
            <person name="Zhou Z."/>
            <person name="Liu Y."/>
            <person name="Xu W."/>
            <person name="Pan J."/>
            <person name="Luo Z.H."/>
            <person name="Li M."/>
        </authorList>
    </citation>
    <scope>NUCLEOTIDE SEQUENCE [LARGE SCALE GENOMIC DNA]</scope>
    <source>
        <strain evidence="7">SpSt-289</strain>
    </source>
</reference>
<evidence type="ECO:0000313" key="7">
    <source>
        <dbReference type="EMBL" id="HDX31774.1"/>
    </source>
</evidence>